<dbReference type="Proteomes" id="UP001221898">
    <property type="component" value="Unassembled WGS sequence"/>
</dbReference>
<dbReference type="AlphaFoldDB" id="A0AAD7SHG4"/>
<proteinExistence type="predicted"/>
<dbReference type="EMBL" id="JAINUG010000063">
    <property type="protein sequence ID" value="KAJ8402646.1"/>
    <property type="molecule type" value="Genomic_DNA"/>
</dbReference>
<evidence type="ECO:0000313" key="2">
    <source>
        <dbReference type="Proteomes" id="UP001221898"/>
    </source>
</evidence>
<sequence>MRVDLSRQLQFPRKITITTLRPDIVVWSTTAKTVLLIKRTVPWEEGVEAAYERKRQKYSNLAAECMEAGWRFVIYPVEVGCRGFVSTSMTRLLRDMGMADAKLRKATKELSEEAEKGSFWLWLRRKDRKWGNN</sequence>
<gene>
    <name evidence="1" type="ORF">AAFF_G00367290</name>
</gene>
<accession>A0AAD7SHG4</accession>
<organism evidence="1 2">
    <name type="scientific">Aldrovandia affinis</name>
    <dbReference type="NCBI Taxonomy" id="143900"/>
    <lineage>
        <taxon>Eukaryota</taxon>
        <taxon>Metazoa</taxon>
        <taxon>Chordata</taxon>
        <taxon>Craniata</taxon>
        <taxon>Vertebrata</taxon>
        <taxon>Euteleostomi</taxon>
        <taxon>Actinopterygii</taxon>
        <taxon>Neopterygii</taxon>
        <taxon>Teleostei</taxon>
        <taxon>Notacanthiformes</taxon>
        <taxon>Halosauridae</taxon>
        <taxon>Aldrovandia</taxon>
    </lineage>
</organism>
<name>A0AAD7SHG4_9TELE</name>
<evidence type="ECO:0000313" key="1">
    <source>
        <dbReference type="EMBL" id="KAJ8402646.1"/>
    </source>
</evidence>
<comment type="caution">
    <text evidence="1">The sequence shown here is derived from an EMBL/GenBank/DDBJ whole genome shotgun (WGS) entry which is preliminary data.</text>
</comment>
<reference evidence="1" key="1">
    <citation type="journal article" date="2023" name="Science">
        <title>Genome structures resolve the early diversification of teleost fishes.</title>
        <authorList>
            <person name="Parey E."/>
            <person name="Louis A."/>
            <person name="Montfort J."/>
            <person name="Bouchez O."/>
            <person name="Roques C."/>
            <person name="Iampietro C."/>
            <person name="Lluch J."/>
            <person name="Castinel A."/>
            <person name="Donnadieu C."/>
            <person name="Desvignes T."/>
            <person name="Floi Bucao C."/>
            <person name="Jouanno E."/>
            <person name="Wen M."/>
            <person name="Mejri S."/>
            <person name="Dirks R."/>
            <person name="Jansen H."/>
            <person name="Henkel C."/>
            <person name="Chen W.J."/>
            <person name="Zahm M."/>
            <person name="Cabau C."/>
            <person name="Klopp C."/>
            <person name="Thompson A.W."/>
            <person name="Robinson-Rechavi M."/>
            <person name="Braasch I."/>
            <person name="Lecointre G."/>
            <person name="Bobe J."/>
            <person name="Postlethwait J.H."/>
            <person name="Berthelot C."/>
            <person name="Roest Crollius H."/>
            <person name="Guiguen Y."/>
        </authorList>
    </citation>
    <scope>NUCLEOTIDE SEQUENCE</scope>
    <source>
        <strain evidence="1">NC1722</strain>
    </source>
</reference>
<protein>
    <submittedName>
        <fullName evidence="1">Uncharacterized protein</fullName>
    </submittedName>
</protein>
<keyword evidence="2" id="KW-1185">Reference proteome</keyword>